<dbReference type="GO" id="GO:0005112">
    <property type="term" value="F:Notch binding"/>
    <property type="evidence" value="ECO:0007669"/>
    <property type="project" value="TreeGrafter"/>
</dbReference>
<feature type="disulfide bond" evidence="16">
    <location>
        <begin position="1106"/>
        <end position="1115"/>
    </location>
</feature>
<feature type="disulfide bond" evidence="16">
    <location>
        <begin position="975"/>
        <end position="985"/>
    </location>
</feature>
<keyword evidence="14 16" id="KW-1015">Disulfide bond</keyword>
<dbReference type="PANTHER" id="PTHR24044:SF417">
    <property type="entry name" value="WEARY, ISOFORM B"/>
    <property type="match status" value="1"/>
</dbReference>
<evidence type="ECO:0000256" key="16">
    <source>
        <dbReference type="PROSITE-ProRule" id="PRU00076"/>
    </source>
</evidence>
<feature type="disulfide bond" evidence="17">
    <location>
        <begin position="587"/>
        <end position="596"/>
    </location>
</feature>
<keyword evidence="7 18" id="KW-0677">Repeat</keyword>
<evidence type="ECO:0000259" key="19">
    <source>
        <dbReference type="PROSITE" id="PS50026"/>
    </source>
</evidence>
<dbReference type="GO" id="GO:0008061">
    <property type="term" value="F:chitin binding"/>
    <property type="evidence" value="ECO:0007669"/>
    <property type="project" value="InterPro"/>
</dbReference>
<feature type="disulfide bond" evidence="16">
    <location>
        <begin position="130"/>
        <end position="139"/>
    </location>
</feature>
<feature type="disulfide bond" evidence="16">
    <location>
        <begin position="887"/>
        <end position="896"/>
    </location>
</feature>
<feature type="domain" description="EGF-like" evidence="19">
    <location>
        <begin position="1190"/>
        <end position="1223"/>
    </location>
</feature>
<dbReference type="Pfam" id="PF25024">
    <property type="entry name" value="EGF_TEN"/>
    <property type="match status" value="1"/>
</dbReference>
<dbReference type="FunFam" id="2.10.25.10:FF:000173">
    <property type="entry name" value="Neurogenic locus notch protein 2"/>
    <property type="match status" value="1"/>
</dbReference>
<feature type="domain" description="EGF-like" evidence="19">
    <location>
        <begin position="971"/>
        <end position="1004"/>
    </location>
</feature>
<keyword evidence="5 18" id="KW-0812">Transmembrane</keyword>
<feature type="disulfide bond" evidence="16">
    <location>
        <begin position="1251"/>
        <end position="1260"/>
    </location>
</feature>
<evidence type="ECO:0000256" key="9">
    <source>
        <dbReference type="ARBA" id="ARBA00022837"/>
    </source>
</evidence>
<feature type="disulfide bond" evidence="16">
    <location>
        <begin position="278"/>
        <end position="287"/>
    </location>
</feature>
<keyword evidence="13 18" id="KW-0472">Membrane</keyword>
<feature type="domain" description="EGF-like" evidence="19">
    <location>
        <begin position="637"/>
        <end position="675"/>
    </location>
</feature>
<evidence type="ECO:0000256" key="7">
    <source>
        <dbReference type="ARBA" id="ARBA00022737"/>
    </source>
</evidence>
<dbReference type="GO" id="GO:0005576">
    <property type="term" value="C:extracellular region"/>
    <property type="evidence" value="ECO:0007669"/>
    <property type="project" value="InterPro"/>
</dbReference>
<feature type="domain" description="EGF-like" evidence="19">
    <location>
        <begin position="1301"/>
        <end position="1338"/>
    </location>
</feature>
<feature type="disulfide bond" evidence="17">
    <location>
        <begin position="554"/>
        <end position="563"/>
    </location>
</feature>
<proteinExistence type="predicted"/>
<dbReference type="Gene3D" id="2.10.25.140">
    <property type="match status" value="1"/>
</dbReference>
<feature type="domain" description="EGF-like" evidence="19">
    <location>
        <begin position="175"/>
        <end position="212"/>
    </location>
</feature>
<keyword evidence="9" id="KW-0106">Calcium</keyword>
<dbReference type="PROSITE" id="PS00010">
    <property type="entry name" value="ASX_HYDROXYL"/>
    <property type="match status" value="3"/>
</dbReference>
<evidence type="ECO:0000256" key="10">
    <source>
        <dbReference type="ARBA" id="ARBA00022843"/>
    </source>
</evidence>
<dbReference type="PROSITE" id="PS50940">
    <property type="entry name" value="CHIT_BIND_II"/>
    <property type="match status" value="2"/>
</dbReference>
<protein>
    <recommendedName>
        <fullName evidence="18">Delta-like protein</fullName>
    </recommendedName>
</protein>
<dbReference type="GO" id="GO:0007219">
    <property type="term" value="P:Notch signaling pathway"/>
    <property type="evidence" value="ECO:0007669"/>
    <property type="project" value="UniProtKB-KW"/>
</dbReference>
<dbReference type="FunFam" id="2.10.25.10:FF:000434">
    <property type="entry name" value="Predicted protein"/>
    <property type="match status" value="1"/>
</dbReference>
<feature type="disulfide bond" evidence="16">
    <location>
        <begin position="145"/>
        <end position="155"/>
    </location>
</feature>
<feature type="domain" description="EGF-like" evidence="19">
    <location>
        <begin position="1"/>
        <end position="27"/>
    </location>
</feature>
<evidence type="ECO:0000256" key="18">
    <source>
        <dbReference type="RuleBase" id="RU280815"/>
    </source>
</evidence>
<dbReference type="KEGG" id="osn:115216313"/>
<feature type="disulfide bond" evidence="16">
    <location>
        <begin position="54"/>
        <end position="63"/>
    </location>
</feature>
<feature type="disulfide bond" evidence="16">
    <location>
        <begin position="1140"/>
        <end position="1149"/>
    </location>
</feature>
<feature type="disulfide bond" evidence="16">
    <location>
        <begin position="703"/>
        <end position="712"/>
    </location>
</feature>
<comment type="caution">
    <text evidence="16">Lacks conserved residue(s) required for the propagation of feature annotation.</text>
</comment>
<dbReference type="InterPro" id="IPR001881">
    <property type="entry name" value="EGF-like_Ca-bd_dom"/>
</dbReference>
<dbReference type="SUPFAM" id="SSF57625">
    <property type="entry name" value="Invertebrate chitin-binding proteins"/>
    <property type="match status" value="2"/>
</dbReference>
<evidence type="ECO:0000256" key="8">
    <source>
        <dbReference type="ARBA" id="ARBA00022782"/>
    </source>
</evidence>
<feature type="domain" description="EGF-like" evidence="19">
    <location>
        <begin position="677"/>
        <end position="713"/>
    </location>
</feature>
<dbReference type="FunFam" id="2.10.25.10:FF:000391">
    <property type="entry name" value="Weary, isoform C"/>
    <property type="match status" value="1"/>
</dbReference>
<dbReference type="SMART" id="SM00494">
    <property type="entry name" value="ChtBD2"/>
    <property type="match status" value="2"/>
</dbReference>
<feature type="domain" description="EGF-like" evidence="19">
    <location>
        <begin position="1263"/>
        <end position="1299"/>
    </location>
</feature>
<keyword evidence="2 18" id="KW-0217">Developmental protein</keyword>
<dbReference type="InterPro" id="IPR000742">
    <property type="entry name" value="EGF"/>
</dbReference>
<feature type="domain" description="EGF-like" evidence="19">
    <location>
        <begin position="1151"/>
        <end position="1189"/>
    </location>
</feature>
<keyword evidence="22" id="KW-1185">Reference proteome</keyword>
<evidence type="ECO:0000256" key="13">
    <source>
        <dbReference type="ARBA" id="ARBA00023136"/>
    </source>
</evidence>
<dbReference type="PROSITE" id="PS01186">
    <property type="entry name" value="EGF_2"/>
    <property type="match status" value="24"/>
</dbReference>
<dbReference type="SMART" id="SM00179">
    <property type="entry name" value="EGF_CA"/>
    <property type="match status" value="17"/>
</dbReference>
<feature type="domain" description="EGF-like" evidence="19">
    <location>
        <begin position="859"/>
        <end position="897"/>
    </location>
</feature>
<evidence type="ECO:0000256" key="11">
    <source>
        <dbReference type="ARBA" id="ARBA00022976"/>
    </source>
</evidence>
<feature type="disulfide bond" evidence="16">
    <location>
        <begin position="665"/>
        <end position="674"/>
    </location>
</feature>
<keyword evidence="11" id="KW-0914">Notch signaling pathway</keyword>
<dbReference type="SMART" id="SM00051">
    <property type="entry name" value="DSL"/>
    <property type="match status" value="1"/>
</dbReference>
<feature type="domain" description="EGF-like" evidence="19">
    <location>
        <begin position="714"/>
        <end position="750"/>
    </location>
</feature>
<evidence type="ECO:0000256" key="4">
    <source>
        <dbReference type="ARBA" id="ARBA00022536"/>
    </source>
</evidence>
<feature type="disulfide bond" evidence="16">
    <location>
        <begin position="1194"/>
        <end position="1204"/>
    </location>
</feature>
<dbReference type="InterPro" id="IPR002557">
    <property type="entry name" value="Chitin-bd_dom"/>
</dbReference>
<dbReference type="GO" id="GO:0005509">
    <property type="term" value="F:calcium ion binding"/>
    <property type="evidence" value="ECO:0007669"/>
    <property type="project" value="InterPro"/>
</dbReference>
<feature type="domain" description="EGF-like" evidence="19">
    <location>
        <begin position="105"/>
        <end position="140"/>
    </location>
</feature>
<dbReference type="FunFam" id="2.10.25.10:FF:000143">
    <property type="entry name" value="Protein crumbs 1"/>
    <property type="match status" value="1"/>
</dbReference>
<feature type="disulfide bond" evidence="16">
    <location>
        <begin position="814"/>
        <end position="823"/>
    </location>
</feature>
<comment type="subcellular location">
    <subcellularLocation>
        <location evidence="1">Cell membrane</location>
        <topology evidence="1">Single-pass type I membrane protein</topology>
    </subcellularLocation>
    <subcellularLocation>
        <location evidence="18">Membrane</location>
        <topology evidence="18">Single-pass type I membrane protein</topology>
    </subcellularLocation>
</comment>
<dbReference type="RefSeq" id="XP_036362847.1">
    <property type="nucleotide sequence ID" value="XM_036506954.1"/>
</dbReference>
<reference evidence="23" key="1">
    <citation type="submission" date="2025-08" db="UniProtKB">
        <authorList>
            <consortium name="RefSeq"/>
        </authorList>
    </citation>
    <scope>IDENTIFICATION</scope>
</reference>
<evidence type="ECO:0000256" key="3">
    <source>
        <dbReference type="ARBA" id="ARBA00022475"/>
    </source>
</evidence>
<feature type="disulfide bond" evidence="16">
    <location>
        <begin position="1067"/>
        <end position="1076"/>
    </location>
</feature>
<dbReference type="PRINTS" id="PR00011">
    <property type="entry name" value="EGFLAMININ"/>
</dbReference>
<dbReference type="PROSITE" id="PS51051">
    <property type="entry name" value="DSL"/>
    <property type="match status" value="1"/>
</dbReference>
<feature type="disulfide bond" evidence="16">
    <location>
        <begin position="202"/>
        <end position="211"/>
    </location>
</feature>
<feature type="disulfide bond" evidence="16">
    <location>
        <begin position="740"/>
        <end position="749"/>
    </location>
</feature>
<keyword evidence="4 16" id="KW-0245">EGF-like domain</keyword>
<feature type="disulfide bond" evidence="16">
    <location>
        <begin position="1033"/>
        <end position="1042"/>
    </location>
</feature>
<evidence type="ECO:0000259" key="21">
    <source>
        <dbReference type="PROSITE" id="PS51051"/>
    </source>
</evidence>
<feature type="disulfide bond" evidence="16">
    <location>
        <begin position="1328"/>
        <end position="1337"/>
    </location>
</feature>
<feature type="disulfide bond" evidence="16">
    <location>
        <begin position="1367"/>
        <end position="1376"/>
    </location>
</feature>
<feature type="domain" description="EGF-like" evidence="19">
    <location>
        <begin position="252"/>
        <end position="288"/>
    </location>
</feature>
<feature type="domain" description="Chitin-binding type-2" evidence="20">
    <location>
        <begin position="1384"/>
        <end position="1439"/>
    </location>
</feature>
<evidence type="ECO:0000256" key="17">
    <source>
        <dbReference type="PROSITE-ProRule" id="PRU00377"/>
    </source>
</evidence>
<dbReference type="CDD" id="cd00054">
    <property type="entry name" value="EGF_CA"/>
    <property type="match status" value="5"/>
</dbReference>
<feature type="domain" description="EGF-like" evidence="19">
    <location>
        <begin position="932"/>
        <end position="970"/>
    </location>
</feature>
<evidence type="ECO:0000256" key="6">
    <source>
        <dbReference type="ARBA" id="ARBA00022729"/>
    </source>
</evidence>
<feature type="domain" description="EGF-like" evidence="19">
    <location>
        <begin position="752"/>
        <end position="788"/>
    </location>
</feature>
<keyword evidence="3" id="KW-1003">Cell membrane</keyword>
<organism evidence="22 23">
    <name type="scientific">Octopus sinensis</name>
    <name type="common">East Asian common octopus</name>
    <dbReference type="NCBI Taxonomy" id="2607531"/>
    <lineage>
        <taxon>Eukaryota</taxon>
        <taxon>Metazoa</taxon>
        <taxon>Spiralia</taxon>
        <taxon>Lophotrochozoa</taxon>
        <taxon>Mollusca</taxon>
        <taxon>Cephalopoda</taxon>
        <taxon>Coleoidea</taxon>
        <taxon>Octopodiformes</taxon>
        <taxon>Octopoda</taxon>
        <taxon>Incirrata</taxon>
        <taxon>Octopodidae</taxon>
        <taxon>Octopus</taxon>
    </lineage>
</organism>
<feature type="disulfide bond" evidence="16">
    <location>
        <begin position="994"/>
        <end position="1003"/>
    </location>
</feature>
<dbReference type="Pfam" id="PF12661">
    <property type="entry name" value="hEGF"/>
    <property type="match status" value="4"/>
</dbReference>
<feature type="domain" description="EGF-like" evidence="19">
    <location>
        <begin position="68"/>
        <end position="104"/>
    </location>
</feature>
<feature type="disulfide bond" evidence="16">
    <location>
        <begin position="1289"/>
        <end position="1298"/>
    </location>
</feature>
<feature type="disulfide bond" evidence="16">
    <location>
        <begin position="921"/>
        <end position="930"/>
    </location>
</feature>
<dbReference type="Proteomes" id="UP000515154">
    <property type="component" value="Linkage group LG10"/>
</dbReference>
<dbReference type="PRINTS" id="PR00010">
    <property type="entry name" value="EGFBLOOD"/>
</dbReference>
<feature type="disulfide bond" evidence="16">
    <location>
        <begin position="625"/>
        <end position="634"/>
    </location>
</feature>
<feature type="domain" description="EGF-like" evidence="19">
    <location>
        <begin position="214"/>
        <end position="251"/>
    </location>
</feature>
<evidence type="ECO:0000256" key="12">
    <source>
        <dbReference type="ARBA" id="ARBA00022989"/>
    </source>
</evidence>
<evidence type="ECO:0000256" key="15">
    <source>
        <dbReference type="ARBA" id="ARBA00023180"/>
    </source>
</evidence>
<gene>
    <name evidence="23" type="primary">LOC115216313</name>
</gene>
<feature type="disulfide bond" evidence="16">
    <location>
        <begin position="1121"/>
        <end position="1131"/>
    </location>
</feature>
<dbReference type="InterPro" id="IPR001774">
    <property type="entry name" value="DSL"/>
</dbReference>
<dbReference type="PROSITE" id="PS50026">
    <property type="entry name" value="EGF_3"/>
    <property type="match status" value="29"/>
</dbReference>
<dbReference type="InterPro" id="IPR009030">
    <property type="entry name" value="Growth_fac_rcpt_cys_sf"/>
</dbReference>
<feature type="domain" description="EGF-like" evidence="19">
    <location>
        <begin position="825"/>
        <end position="858"/>
    </location>
</feature>
<feature type="domain" description="EGF-like" evidence="19">
    <location>
        <begin position="1224"/>
        <end position="1261"/>
    </location>
</feature>
<dbReference type="InterPro" id="IPR050906">
    <property type="entry name" value="Notch_signaling"/>
</dbReference>
<feature type="disulfide bond" evidence="16">
    <location>
        <begin position="1213"/>
        <end position="1222"/>
    </location>
</feature>
<feature type="disulfide bond" evidence="16">
    <location>
        <begin position="960"/>
        <end position="969"/>
    </location>
</feature>
<dbReference type="SUPFAM" id="SSF57184">
    <property type="entry name" value="Growth factor receptor domain"/>
    <property type="match status" value="1"/>
</dbReference>
<feature type="domain" description="Chitin-binding type-2" evidence="20">
    <location>
        <begin position="296"/>
        <end position="351"/>
    </location>
</feature>
<evidence type="ECO:0000259" key="20">
    <source>
        <dbReference type="PROSITE" id="PS50940"/>
    </source>
</evidence>
<dbReference type="Pfam" id="PF01414">
    <property type="entry name" value="DSL"/>
    <property type="match status" value="1"/>
</dbReference>
<feature type="domain" description="EGF-like" evidence="19">
    <location>
        <begin position="789"/>
        <end position="824"/>
    </location>
</feature>
<feature type="domain" description="DSL" evidence="21">
    <location>
        <begin position="552"/>
        <end position="596"/>
    </location>
</feature>
<keyword evidence="12 18" id="KW-1133">Transmembrane helix</keyword>
<dbReference type="FunFam" id="2.10.25.10:FF:000368">
    <property type="entry name" value="Delta-like 3 (Drosophila), isoform CRA_b"/>
    <property type="match status" value="3"/>
</dbReference>
<feature type="domain" description="EGF-like" evidence="19">
    <location>
        <begin position="1117"/>
        <end position="1150"/>
    </location>
</feature>
<feature type="domain" description="EGF-like" evidence="19">
    <location>
        <begin position="1044"/>
        <end position="1077"/>
    </location>
</feature>
<dbReference type="InterPro" id="IPR036508">
    <property type="entry name" value="Chitin-bd_dom_sf"/>
</dbReference>
<evidence type="ECO:0000256" key="14">
    <source>
        <dbReference type="ARBA" id="ARBA00023157"/>
    </source>
</evidence>
<feature type="disulfide bond" evidence="16">
    <location>
        <begin position="829"/>
        <end position="839"/>
    </location>
</feature>
<dbReference type="Gene3D" id="2.10.25.10">
    <property type="entry name" value="Laminin"/>
    <property type="match status" value="29"/>
</dbReference>
<keyword evidence="6 18" id="KW-0732">Signal</keyword>
<keyword evidence="8" id="KW-0221">Differentiation</keyword>
<feature type="domain" description="EGF-like" evidence="19">
    <location>
        <begin position="141"/>
        <end position="174"/>
    </location>
</feature>
<feature type="disulfide bond" evidence="16">
    <location>
        <begin position="241"/>
        <end position="250"/>
    </location>
</feature>
<feature type="domain" description="EGF-like" evidence="19">
    <location>
        <begin position="28"/>
        <end position="64"/>
    </location>
</feature>
<dbReference type="GO" id="GO:0005886">
    <property type="term" value="C:plasma membrane"/>
    <property type="evidence" value="ECO:0007669"/>
    <property type="project" value="UniProtKB-SubCell"/>
</dbReference>
<dbReference type="InterPro" id="IPR013032">
    <property type="entry name" value="EGF-like_CS"/>
</dbReference>
<dbReference type="InterPro" id="IPR000152">
    <property type="entry name" value="EGF-type_Asp/Asn_hydroxyl_site"/>
</dbReference>
<dbReference type="Pfam" id="PF00008">
    <property type="entry name" value="EGF"/>
    <property type="match status" value="11"/>
</dbReference>
<evidence type="ECO:0000256" key="5">
    <source>
        <dbReference type="ARBA" id="ARBA00022692"/>
    </source>
</evidence>
<feature type="domain" description="EGF-like" evidence="19">
    <location>
        <begin position="599"/>
        <end position="635"/>
    </location>
</feature>
<feature type="disulfide bond" evidence="16">
    <location>
        <begin position="17"/>
        <end position="26"/>
    </location>
</feature>
<dbReference type="SMART" id="SM00181">
    <property type="entry name" value="EGF"/>
    <property type="match status" value="29"/>
</dbReference>
<feature type="disulfide bond" evidence="16">
    <location>
        <begin position="902"/>
        <end position="912"/>
    </location>
</feature>
<dbReference type="PROSITE" id="PS00022">
    <property type="entry name" value="EGF_1"/>
    <property type="match status" value="29"/>
</dbReference>
<dbReference type="Gene3D" id="3.20.20.80">
    <property type="entry name" value="Glycosidases"/>
    <property type="match status" value="1"/>
</dbReference>
<feature type="domain" description="EGF-like" evidence="19">
    <location>
        <begin position="1341"/>
        <end position="1377"/>
    </location>
</feature>
<evidence type="ECO:0000256" key="2">
    <source>
        <dbReference type="ARBA" id="ARBA00022473"/>
    </source>
</evidence>
<feature type="disulfide bond" evidence="16">
    <location>
        <begin position="94"/>
        <end position="103"/>
    </location>
</feature>
<evidence type="ECO:0000313" key="23">
    <source>
        <dbReference type="RefSeq" id="XP_036362847.1"/>
    </source>
</evidence>
<keyword evidence="15" id="KW-0325">Glycoprotein</keyword>
<comment type="function">
    <text evidence="18">Putative Notch ligand involved in the mediation of Notch signaling.</text>
</comment>
<dbReference type="Gene3D" id="2.40.50.110">
    <property type="match status" value="1"/>
</dbReference>
<feature type="domain" description="EGF-like" evidence="19">
    <location>
        <begin position="898"/>
        <end position="931"/>
    </location>
</feature>
<feature type="disulfide bond" evidence="16">
    <location>
        <begin position="848"/>
        <end position="857"/>
    </location>
</feature>
<dbReference type="SUPFAM" id="SSF57196">
    <property type="entry name" value="EGF/Laminin"/>
    <property type="match status" value="18"/>
</dbReference>
<sequence>MNGGQCSNAGTSFVCHCLPNFYGPRCQFEDKCRSVTCLNGGRCTTTNFVEKCICQPRFTGPRCGIPININSCQSSPCQNGGRCYPNGVQFTCICPVGFTGLRCEQPFCSANICQNGGTCQLVNNQVSCICLNGFQGDRCQVPIQCYPPCQNGGICNTNTRMCNCRHGFVGPDCSRRDDCALNPNICQNGGRCQLVNDHICTCPPGWTGQICEIPIYQCTHNPCQNNGHCKKLGPNGFKCNCVNGWYGKFCDKRTYCPSRPCLNGGTCIQNANLIRCRCPLNFTGECCEVPLSQAIGFKCPETSGLFPDPQSCRRFYHCDWNIAYRKDCPGNLHFNKVLKVCDWQYRANCNIRKRRLCKDKGTSDIHYKYTVYLKAHKTILNKAISMLQSAGRFLLCAFLATIISPIVADYVIDVKFIKFENYNRLLANGRKCSNFGSQQCQTTLHVCARPDDTSTLCRYGETKTGVIGDNVIDLNKVFIGRARNPITYLIRQPFQKFVVSFTAKSNNELIADYVYQSGSHLPQRSVDEARYELITTRGSQNPTSQLTYQIRSYCSQGYYGPNCAIRCDIPTSEQTRFQCDANGQKVCKPGFSGPLCNINADLCRSSPCKNGATCVPMGSTFRCNCKQGYTGQYCNKGIDECGLTTTPCLNGGICVDGINGYSCRCAYGYTGPKCETVLSACLSAPCMNGGQCSNAGTSFVCQCLPNFYGPRCQIEDKCRSVTCLNGGRCTTTNFVAKCNCPSGFTGPRCENPINSCQSSPCQNGGTCYPNGVQFTCRCPVGLRGLRCEQPFCSANICQNGGTCQLVNNQVSCICLNGFQGNRCQVPIQCYPPCQNGGICNTNTRMCNCPHGFVGPDCSRRDDCALNPNICQNGGTCQLVNNQVSCICLNGFQGNRCQVPIQCYPPCQNGGICNTNTRMCNCPHGFVGPDCSRRDDCALNPNICQNGGTCQLVNNQVSCICLNGFQGNRCQVPIQCYPPCQNGGICNTNTRMCNCPHGFVGPDCSRRDDCALNPNICQNGGTCQLVNNQVSCICLNGFQGNRCQVPIQCYPPCQNGGICNTNTRMCNCRHGFVGPDCSRRDDCALNPNICQNGGTCQLVNNQVSCICLNGFQGDRCQVPIQCYPPCQNGGICNTNTRMCNCRHGFVGPDCSRRDDCALNPNICQNGGRCQLVNDQITCACINGFYGDRCQFPSLCSPKCQNGGTCNVNTRICDCPPGFGGRDCSRRDPCASKPCLNNGQCIVQNDFDYICACRQGWSGKNCGSTTTPCSNNPCLNGGQCYPMGNSFTCYCPQGWTGQRCGSQTNPCTPNPCQNNGQCSMFGPNGFTCTCASGWSGKFCNESGSIYCPSRHCSNGGTCIHTANQLRCRCPFGFKGIYCEVPDRQASFNCSEPTGLFPDPQSCRHFYQCDWNIAQKKDCPGNLHFNNVKKVCDWPYIAKCNIGQ</sequence>
<feature type="disulfide bond" evidence="16">
    <location>
        <begin position="1179"/>
        <end position="1188"/>
    </location>
</feature>
<accession>A0A7E6F7A9</accession>
<feature type="disulfide bond" evidence="16">
    <location>
        <begin position="1048"/>
        <end position="1058"/>
    </location>
</feature>
<dbReference type="PANTHER" id="PTHR24044">
    <property type="entry name" value="NOTCH LIGAND FAMILY MEMBER"/>
    <property type="match status" value="1"/>
</dbReference>
<evidence type="ECO:0000313" key="22">
    <source>
        <dbReference type="Proteomes" id="UP000515154"/>
    </source>
</evidence>
<feature type="disulfide bond" evidence="16">
    <location>
        <begin position="778"/>
        <end position="787"/>
    </location>
</feature>
<feature type="disulfide bond" evidence="17">
    <location>
        <begin position="567"/>
        <end position="579"/>
    </location>
</feature>
<dbReference type="GO" id="GO:0030154">
    <property type="term" value="P:cell differentiation"/>
    <property type="evidence" value="ECO:0007669"/>
    <property type="project" value="UniProtKB-KW"/>
</dbReference>
<name>A0A7E6F7A9_9MOLL</name>
<feature type="domain" description="EGF-like" evidence="19">
    <location>
        <begin position="1078"/>
        <end position="1116"/>
    </location>
</feature>
<keyword evidence="10" id="KW-0832">Ubl conjugation</keyword>
<feature type="domain" description="EGF-like" evidence="19">
    <location>
        <begin position="1005"/>
        <end position="1043"/>
    </location>
</feature>
<evidence type="ECO:0000256" key="1">
    <source>
        <dbReference type="ARBA" id="ARBA00004251"/>
    </source>
</evidence>
<feature type="disulfide bond" evidence="16">
    <location>
        <begin position="164"/>
        <end position="173"/>
    </location>
</feature>